<protein>
    <submittedName>
        <fullName evidence="1">Uncharacterized protein</fullName>
    </submittedName>
</protein>
<comment type="caution">
    <text evidence="1">The sequence shown here is derived from an EMBL/GenBank/DDBJ whole genome shotgun (WGS) entry which is preliminary data.</text>
</comment>
<organism evidence="1 2">
    <name type="scientific">Kordia periserrulae</name>
    <dbReference type="NCBI Taxonomy" id="701523"/>
    <lineage>
        <taxon>Bacteria</taxon>
        <taxon>Pseudomonadati</taxon>
        <taxon>Bacteroidota</taxon>
        <taxon>Flavobacteriia</taxon>
        <taxon>Flavobacteriales</taxon>
        <taxon>Flavobacteriaceae</taxon>
        <taxon>Kordia</taxon>
    </lineage>
</organism>
<evidence type="ECO:0000313" key="2">
    <source>
        <dbReference type="Proteomes" id="UP000244090"/>
    </source>
</evidence>
<dbReference type="RefSeq" id="WP_108115168.1">
    <property type="nucleotide sequence ID" value="NZ_QBKT01000005.1"/>
</dbReference>
<keyword evidence="2" id="KW-1185">Reference proteome</keyword>
<dbReference type="OrthoDB" id="1274341at2"/>
<dbReference type="Proteomes" id="UP000244090">
    <property type="component" value="Unassembled WGS sequence"/>
</dbReference>
<gene>
    <name evidence="1" type="ORF">C8N46_105209</name>
</gene>
<name>A0A2T6BYA5_9FLAO</name>
<reference evidence="1 2" key="1">
    <citation type="submission" date="2018-04" db="EMBL/GenBank/DDBJ databases">
        <title>Genomic Encyclopedia of Archaeal and Bacterial Type Strains, Phase II (KMG-II): from individual species to whole genera.</title>
        <authorList>
            <person name="Goeker M."/>
        </authorList>
    </citation>
    <scope>NUCLEOTIDE SEQUENCE [LARGE SCALE GENOMIC DNA]</scope>
    <source>
        <strain evidence="1 2">DSM 25731</strain>
    </source>
</reference>
<sequence>MLKDILKLDGVKELNKKEQHTVAGGRLASDCRLTGSLTYEGSYGTYTTASYRCGGDAFGDGYTVNVFYVNGVYESHTTLYEA</sequence>
<proteinExistence type="predicted"/>
<dbReference type="AlphaFoldDB" id="A0A2T6BYA5"/>
<dbReference type="EMBL" id="QBKT01000005">
    <property type="protein sequence ID" value="PTX61053.1"/>
    <property type="molecule type" value="Genomic_DNA"/>
</dbReference>
<accession>A0A2T6BYA5</accession>
<evidence type="ECO:0000313" key="1">
    <source>
        <dbReference type="EMBL" id="PTX61053.1"/>
    </source>
</evidence>